<reference evidence="10 11" key="1">
    <citation type="submission" date="2024-04" db="EMBL/GenBank/DDBJ databases">
        <title>Salinicola lusitanus LLJ914,a marine bacterium isolated from the Okinawa Trough.</title>
        <authorList>
            <person name="Li J."/>
        </authorList>
    </citation>
    <scope>NUCLEOTIDE SEQUENCE [LARGE SCALE GENOMIC DNA]</scope>
    <source>
        <strain evidence="10 11">LLJ914</strain>
    </source>
</reference>
<feature type="domain" description="Thioredoxin-like fold" evidence="9">
    <location>
        <begin position="131"/>
        <end position="248"/>
    </location>
</feature>
<evidence type="ECO:0000259" key="8">
    <source>
        <dbReference type="Pfam" id="PF10411"/>
    </source>
</evidence>
<keyword evidence="3 7" id="KW-0732">Signal</keyword>
<dbReference type="InterPro" id="IPR018950">
    <property type="entry name" value="DiS-bond_isomerase_DsbC/G_N"/>
</dbReference>
<dbReference type="Pfam" id="PF13098">
    <property type="entry name" value="Thioredoxin_2"/>
    <property type="match status" value="1"/>
</dbReference>
<dbReference type="PANTHER" id="PTHR35272:SF3">
    <property type="entry name" value="THIOL:DISULFIDE INTERCHANGE PROTEIN DSBC"/>
    <property type="match status" value="1"/>
</dbReference>
<keyword evidence="4 7" id="KW-0574">Periplasm</keyword>
<dbReference type="RefSeq" id="WP_342595576.1">
    <property type="nucleotide sequence ID" value="NZ_CP151919.1"/>
</dbReference>
<sequence>MKTLNLLCAVGLTLMMPVSAQATGIPVPDVPDTTPPAALQDLTINGQPVKTESVRRVALQGPIYEVRLRNGDTFYSDAQGRHMVVGSLYDNGPDGLINVTEQHDRQERLDQLNAIPEGGTVEYPAQGEEIGRITVFTDTTCPYCQKLHQEIGQLTQAGIAVRYVPFPRAGTHSLAANHLAQVLCSQSPTEAMTRAFRGDPLQVTPVESCRSAVEDGFALGQQFGVQGTPSIVLPDGEMGEGYVPALRIIEMVVNPGNGYLH</sequence>
<gene>
    <name evidence="10" type="ORF">AAGT95_03580</name>
</gene>
<evidence type="ECO:0000256" key="5">
    <source>
        <dbReference type="ARBA" id="ARBA00023157"/>
    </source>
</evidence>
<dbReference type="InterPro" id="IPR012336">
    <property type="entry name" value="Thioredoxin-like_fold"/>
</dbReference>
<dbReference type="InterPro" id="IPR036249">
    <property type="entry name" value="Thioredoxin-like_sf"/>
</dbReference>
<keyword evidence="5" id="KW-1015">Disulfide bond</keyword>
<dbReference type="CDD" id="cd03020">
    <property type="entry name" value="DsbA_DsbC_DsbG"/>
    <property type="match status" value="1"/>
</dbReference>
<evidence type="ECO:0000313" key="11">
    <source>
        <dbReference type="Proteomes" id="UP001453229"/>
    </source>
</evidence>
<keyword evidence="11" id="KW-1185">Reference proteome</keyword>
<name>A0ABZ3CV39_9GAMM</name>
<dbReference type="PANTHER" id="PTHR35272">
    <property type="entry name" value="THIOL:DISULFIDE INTERCHANGE PROTEIN DSBC-RELATED"/>
    <property type="match status" value="1"/>
</dbReference>
<evidence type="ECO:0000256" key="2">
    <source>
        <dbReference type="ARBA" id="ARBA00009813"/>
    </source>
</evidence>
<dbReference type="SUPFAM" id="SSF52833">
    <property type="entry name" value="Thioredoxin-like"/>
    <property type="match status" value="1"/>
</dbReference>
<comment type="subcellular location">
    <subcellularLocation>
        <location evidence="1 7">Periplasm</location>
    </subcellularLocation>
</comment>
<proteinExistence type="inferred from homology"/>
<dbReference type="Gene3D" id="3.10.450.70">
    <property type="entry name" value="Disulphide bond isomerase, DsbC/G, N-terminal"/>
    <property type="match status" value="1"/>
</dbReference>
<protein>
    <recommendedName>
        <fullName evidence="7">Thiol:disulfide interchange protein</fullName>
    </recommendedName>
</protein>
<evidence type="ECO:0000256" key="7">
    <source>
        <dbReference type="RuleBase" id="RU364038"/>
    </source>
</evidence>
<dbReference type="InterPro" id="IPR051470">
    <property type="entry name" value="Thiol:disulfide_interchange"/>
</dbReference>
<dbReference type="Gene3D" id="3.40.30.10">
    <property type="entry name" value="Glutaredoxin"/>
    <property type="match status" value="1"/>
</dbReference>
<organism evidence="10 11">
    <name type="scientific">Salinicola lusitanus</name>
    <dbReference type="NCBI Taxonomy" id="1949085"/>
    <lineage>
        <taxon>Bacteria</taxon>
        <taxon>Pseudomonadati</taxon>
        <taxon>Pseudomonadota</taxon>
        <taxon>Gammaproteobacteria</taxon>
        <taxon>Oceanospirillales</taxon>
        <taxon>Halomonadaceae</taxon>
        <taxon>Salinicola</taxon>
    </lineage>
</organism>
<evidence type="ECO:0000259" key="9">
    <source>
        <dbReference type="Pfam" id="PF13098"/>
    </source>
</evidence>
<feature type="signal peptide" evidence="7">
    <location>
        <begin position="1"/>
        <end position="22"/>
    </location>
</feature>
<dbReference type="InterPro" id="IPR009094">
    <property type="entry name" value="DiS-bond_isomerase_DsbC/G_N_sf"/>
</dbReference>
<feature type="domain" description="Disulphide bond isomerase DsbC/G N-terminal" evidence="8">
    <location>
        <begin position="47"/>
        <end position="101"/>
    </location>
</feature>
<evidence type="ECO:0000256" key="6">
    <source>
        <dbReference type="ARBA" id="ARBA00023284"/>
    </source>
</evidence>
<dbReference type="InterPro" id="IPR033954">
    <property type="entry name" value="DiS-bond_Isoase_DsbC/G"/>
</dbReference>
<evidence type="ECO:0000256" key="4">
    <source>
        <dbReference type="ARBA" id="ARBA00022764"/>
    </source>
</evidence>
<evidence type="ECO:0000313" key="10">
    <source>
        <dbReference type="EMBL" id="XAD55071.1"/>
    </source>
</evidence>
<keyword evidence="6 7" id="KW-0676">Redox-active center</keyword>
<evidence type="ECO:0000256" key="3">
    <source>
        <dbReference type="ARBA" id="ARBA00022729"/>
    </source>
</evidence>
<feature type="chain" id="PRO_5044986136" description="Thiol:disulfide interchange protein" evidence="7">
    <location>
        <begin position="23"/>
        <end position="261"/>
    </location>
</feature>
<evidence type="ECO:0000256" key="1">
    <source>
        <dbReference type="ARBA" id="ARBA00004418"/>
    </source>
</evidence>
<comment type="function">
    <text evidence="7">Required for disulfide bond formation in some periplasmic proteins. Acts by transferring its disulfide bond to other proteins and is reduced in the process.</text>
</comment>
<accession>A0ABZ3CV39</accession>
<comment type="similarity">
    <text evidence="2 7">Belongs to the thioredoxin family. DsbC subfamily.</text>
</comment>
<dbReference type="EMBL" id="CP151919">
    <property type="protein sequence ID" value="XAD55071.1"/>
    <property type="molecule type" value="Genomic_DNA"/>
</dbReference>
<dbReference type="Pfam" id="PF10411">
    <property type="entry name" value="DsbC_N"/>
    <property type="match status" value="1"/>
</dbReference>
<dbReference type="Proteomes" id="UP001453229">
    <property type="component" value="Chromosome"/>
</dbReference>